<evidence type="ECO:0000313" key="3">
    <source>
        <dbReference type="Proteomes" id="UP001530377"/>
    </source>
</evidence>
<organism evidence="2 3">
    <name type="scientific">Cyclostephanos tholiformis</name>
    <dbReference type="NCBI Taxonomy" id="382380"/>
    <lineage>
        <taxon>Eukaryota</taxon>
        <taxon>Sar</taxon>
        <taxon>Stramenopiles</taxon>
        <taxon>Ochrophyta</taxon>
        <taxon>Bacillariophyta</taxon>
        <taxon>Coscinodiscophyceae</taxon>
        <taxon>Thalassiosirophycidae</taxon>
        <taxon>Stephanodiscales</taxon>
        <taxon>Stephanodiscaceae</taxon>
        <taxon>Cyclostephanos</taxon>
    </lineage>
</organism>
<dbReference type="Pfam" id="PF01501">
    <property type="entry name" value="Glyco_transf_8"/>
    <property type="match status" value="1"/>
</dbReference>
<dbReference type="InterPro" id="IPR050587">
    <property type="entry name" value="GNT1/Glycosyltrans_8"/>
</dbReference>
<reference evidence="2 3" key="1">
    <citation type="submission" date="2024-10" db="EMBL/GenBank/DDBJ databases">
        <title>Updated reference genomes for cyclostephanoid diatoms.</title>
        <authorList>
            <person name="Roberts W.R."/>
            <person name="Alverson A.J."/>
        </authorList>
    </citation>
    <scope>NUCLEOTIDE SEQUENCE [LARGE SCALE GENOMIC DNA]</scope>
    <source>
        <strain evidence="2 3">AJA228-03</strain>
    </source>
</reference>
<comment type="caution">
    <text evidence="2">The sequence shown here is derived from an EMBL/GenBank/DDBJ whole genome shotgun (WGS) entry which is preliminary data.</text>
</comment>
<gene>
    <name evidence="2" type="ORF">ACHAXA_009918</name>
</gene>
<dbReference type="PANTHER" id="PTHR11183">
    <property type="entry name" value="GLYCOGENIN SUBFAMILY MEMBER"/>
    <property type="match status" value="1"/>
</dbReference>
<dbReference type="InterPro" id="IPR029044">
    <property type="entry name" value="Nucleotide-diphossugar_trans"/>
</dbReference>
<evidence type="ECO:0008006" key="4">
    <source>
        <dbReference type="Google" id="ProtNLM"/>
    </source>
</evidence>
<evidence type="ECO:0000256" key="1">
    <source>
        <dbReference type="SAM" id="MobiDB-lite"/>
    </source>
</evidence>
<name>A0ABD3RY21_9STRA</name>
<accession>A0ABD3RY21</accession>
<dbReference type="AlphaFoldDB" id="A0ABD3RY21"/>
<feature type="compositionally biased region" description="Basic residues" evidence="1">
    <location>
        <begin position="304"/>
        <end position="315"/>
    </location>
</feature>
<evidence type="ECO:0000313" key="2">
    <source>
        <dbReference type="EMBL" id="KAL3817087.1"/>
    </source>
</evidence>
<dbReference type="Proteomes" id="UP001530377">
    <property type="component" value="Unassembled WGS sequence"/>
</dbReference>
<dbReference type="Gene3D" id="3.90.550.10">
    <property type="entry name" value="Spore Coat Polysaccharide Biosynthesis Protein SpsA, Chain A"/>
    <property type="match status" value="1"/>
</dbReference>
<feature type="region of interest" description="Disordered" evidence="1">
    <location>
        <begin position="304"/>
        <end position="335"/>
    </location>
</feature>
<dbReference type="InterPro" id="IPR002495">
    <property type="entry name" value="Glyco_trans_8"/>
</dbReference>
<keyword evidence="3" id="KW-1185">Reference proteome</keyword>
<proteinExistence type="predicted"/>
<protein>
    <recommendedName>
        <fullName evidence="4">Glycogenin</fullName>
    </recommendedName>
</protein>
<dbReference type="SUPFAM" id="SSF53448">
    <property type="entry name" value="Nucleotide-diphospho-sugar transferases"/>
    <property type="match status" value="1"/>
</dbReference>
<dbReference type="EMBL" id="JALLPB020000119">
    <property type="protein sequence ID" value="KAL3817087.1"/>
    <property type="molecule type" value="Genomic_DNA"/>
</dbReference>
<sequence>MPRGAPFPPRPKAIATLLSSADYLPGCQTLLYSLRTHIALTPADYPPEIIVLVSSRASDAASGVYCDRIIRVEHISIKAMNPDEKNDNSSPRNALTWDENCDWTKLRVFELEGYDTILYIDPDCLVLKDVGHLLHIIDPNILPKENEKRVGLLAAAPDVIHPDKFNAGVMLLRPSSSVFNEMMSQLVRVPTFKHDSCNPNRELPISASKPNDSTFLNYFYPGWYSDMPSFSRLSFGYNAQPLMYKQPKYKDEAIDDISIIHFSSTPKLWEKNAVTSSCETNEEFESMWRTAYEKSQRYHADKLKKRRVGHIRQGQHAKPVSQLPTPPDRSKPKNVNSLVHRRYNELRKTGIEIKEAMSIARAEYGLDKIVDINPARAVGQMFGLN</sequence>